<name>A0A433A1R1_9FUNG</name>
<reference evidence="1 2" key="1">
    <citation type="journal article" date="2018" name="New Phytol.">
        <title>Phylogenomics of Endogonaceae and evolution of mycorrhizas within Mucoromycota.</title>
        <authorList>
            <person name="Chang Y."/>
            <person name="Desiro A."/>
            <person name="Na H."/>
            <person name="Sandor L."/>
            <person name="Lipzen A."/>
            <person name="Clum A."/>
            <person name="Barry K."/>
            <person name="Grigoriev I.V."/>
            <person name="Martin F.M."/>
            <person name="Stajich J.E."/>
            <person name="Smith M.E."/>
            <person name="Bonito G."/>
            <person name="Spatafora J.W."/>
        </authorList>
    </citation>
    <scope>NUCLEOTIDE SEQUENCE [LARGE SCALE GENOMIC DNA]</scope>
    <source>
        <strain evidence="1 2">GMNB39</strain>
    </source>
</reference>
<keyword evidence="2" id="KW-1185">Reference proteome</keyword>
<evidence type="ECO:0000313" key="1">
    <source>
        <dbReference type="EMBL" id="RUO96615.1"/>
    </source>
</evidence>
<accession>A0A433A1R1</accession>
<sequence length="115" mass="13092">MCSSLMWALLSKFQWKSSTSNSGLSFQTFRQNVLTTRARTVISGNPSAIILPSSSSYKEGVVPDKHQKMKSQPVDIYSSHIKIFHYIFNQLKHLYIIQELVEIEAIKNYVPSAII</sequence>
<gene>
    <name evidence="1" type="ORF">BC936DRAFT_141743</name>
</gene>
<evidence type="ECO:0000313" key="2">
    <source>
        <dbReference type="Proteomes" id="UP000268093"/>
    </source>
</evidence>
<protein>
    <submittedName>
        <fullName evidence="1">Uncharacterized protein</fullName>
    </submittedName>
</protein>
<organism evidence="1 2">
    <name type="scientific">Jimgerdemannia flammicorona</name>
    <dbReference type="NCBI Taxonomy" id="994334"/>
    <lineage>
        <taxon>Eukaryota</taxon>
        <taxon>Fungi</taxon>
        <taxon>Fungi incertae sedis</taxon>
        <taxon>Mucoromycota</taxon>
        <taxon>Mucoromycotina</taxon>
        <taxon>Endogonomycetes</taxon>
        <taxon>Endogonales</taxon>
        <taxon>Endogonaceae</taxon>
        <taxon>Jimgerdemannia</taxon>
    </lineage>
</organism>
<dbReference type="OrthoDB" id="5330842at2759"/>
<dbReference type="Proteomes" id="UP000268093">
    <property type="component" value="Unassembled WGS sequence"/>
</dbReference>
<proteinExistence type="predicted"/>
<comment type="caution">
    <text evidence="1">The sequence shown here is derived from an EMBL/GenBank/DDBJ whole genome shotgun (WGS) entry which is preliminary data.</text>
</comment>
<dbReference type="AlphaFoldDB" id="A0A433A1R1"/>
<dbReference type="EMBL" id="RBNI01020420">
    <property type="protein sequence ID" value="RUO96615.1"/>
    <property type="molecule type" value="Genomic_DNA"/>
</dbReference>